<reference evidence="2 3" key="1">
    <citation type="submission" date="2017-12" db="EMBL/GenBank/DDBJ databases">
        <title>High-resolution comparative analysis of great ape genomes.</title>
        <authorList>
            <person name="Pollen A."/>
            <person name="Hastie A."/>
            <person name="Hormozdiari F."/>
            <person name="Dougherty M."/>
            <person name="Liu R."/>
            <person name="Chaisson M."/>
            <person name="Hoppe E."/>
            <person name="Hill C."/>
            <person name="Pang A."/>
            <person name="Hillier L."/>
            <person name="Baker C."/>
            <person name="Armstrong J."/>
            <person name="Shendure J."/>
            <person name="Paten B."/>
            <person name="Wilson R."/>
            <person name="Chao H."/>
            <person name="Schneider V."/>
            <person name="Ventura M."/>
            <person name="Kronenberg Z."/>
            <person name="Murali S."/>
            <person name="Gordon D."/>
            <person name="Cantsilieris S."/>
            <person name="Munson K."/>
            <person name="Nelson B."/>
            <person name="Raja A."/>
            <person name="Underwood J."/>
            <person name="Diekhans M."/>
            <person name="Fiddes I."/>
            <person name="Haussler D."/>
            <person name="Eichler E."/>
        </authorList>
    </citation>
    <scope>NUCLEOTIDE SEQUENCE [LARGE SCALE GENOMIC DNA]</scope>
    <source>
        <strain evidence="2">Yerkes chimp pedigree #C0471</strain>
    </source>
</reference>
<dbReference type="AlphaFoldDB" id="A0A2J8LWJ9"/>
<gene>
    <name evidence="2" type="ORF">CK820_G0026530</name>
</gene>
<accession>A0A2J8LWJ9</accession>
<protein>
    <submittedName>
        <fullName evidence="2">TYK2 isoform 20</fullName>
    </submittedName>
</protein>
<evidence type="ECO:0000313" key="2">
    <source>
        <dbReference type="EMBL" id="PNI51627.1"/>
    </source>
</evidence>
<feature type="domain" description="Serine-threonine/tyrosine-protein kinase catalytic" evidence="1">
    <location>
        <begin position="14"/>
        <end position="43"/>
    </location>
</feature>
<comment type="caution">
    <text evidence="2">The sequence shown here is derived from an EMBL/GenBank/DDBJ whole genome shotgun (WGS) entry which is preliminary data.</text>
</comment>
<evidence type="ECO:0000259" key="1">
    <source>
        <dbReference type="Pfam" id="PF07714"/>
    </source>
</evidence>
<dbReference type="Gene3D" id="1.10.510.10">
    <property type="entry name" value="Transferase(Phosphotransferase) domain 1"/>
    <property type="match status" value="1"/>
</dbReference>
<dbReference type="InterPro" id="IPR001245">
    <property type="entry name" value="Ser-Thr/Tyr_kinase_cat_dom"/>
</dbReference>
<proteinExistence type="predicted"/>
<organism evidence="2 3">
    <name type="scientific">Pan troglodytes</name>
    <name type="common">Chimpanzee</name>
    <dbReference type="NCBI Taxonomy" id="9598"/>
    <lineage>
        <taxon>Eukaryota</taxon>
        <taxon>Metazoa</taxon>
        <taxon>Chordata</taxon>
        <taxon>Craniata</taxon>
        <taxon>Vertebrata</taxon>
        <taxon>Euteleostomi</taxon>
        <taxon>Mammalia</taxon>
        <taxon>Eutheria</taxon>
        <taxon>Euarchontoglires</taxon>
        <taxon>Primates</taxon>
        <taxon>Haplorrhini</taxon>
        <taxon>Catarrhini</taxon>
        <taxon>Hominidae</taxon>
        <taxon>Pan</taxon>
    </lineage>
</organism>
<name>A0A2J8LWJ9_PANTR</name>
<feature type="non-terminal residue" evidence="2">
    <location>
        <position position="1"/>
    </location>
</feature>
<dbReference type="PANTHER" id="PTHR45807">
    <property type="entry name" value="TYROSINE-PROTEIN KINASE HOPSCOTCH"/>
    <property type="match status" value="1"/>
</dbReference>
<evidence type="ECO:0000313" key="3">
    <source>
        <dbReference type="Proteomes" id="UP000236370"/>
    </source>
</evidence>
<dbReference type="GO" id="GO:0004672">
    <property type="term" value="F:protein kinase activity"/>
    <property type="evidence" value="ECO:0007669"/>
    <property type="project" value="InterPro"/>
</dbReference>
<sequence length="63" mass="7186">GVTLYELLTHCDSSQSPPTVYHLMKNCWETEASFRPNFENLIPILKTVHEKYQGQAPSVFSVC</sequence>
<dbReference type="PANTHER" id="PTHR45807:SF6">
    <property type="entry name" value="NON-RECEPTOR TYROSINE-PROTEIN KINASE TYK2"/>
    <property type="match status" value="1"/>
</dbReference>
<dbReference type="EMBL" id="NBAG03000278">
    <property type="protein sequence ID" value="PNI51627.1"/>
    <property type="molecule type" value="Genomic_DNA"/>
</dbReference>
<dbReference type="SUPFAM" id="SSF56112">
    <property type="entry name" value="Protein kinase-like (PK-like)"/>
    <property type="match status" value="1"/>
</dbReference>
<dbReference type="Proteomes" id="UP000236370">
    <property type="component" value="Unassembled WGS sequence"/>
</dbReference>
<dbReference type="InterPro" id="IPR051286">
    <property type="entry name" value="JAK"/>
</dbReference>
<dbReference type="Pfam" id="PF07714">
    <property type="entry name" value="PK_Tyr_Ser-Thr"/>
    <property type="match status" value="1"/>
</dbReference>
<dbReference type="InterPro" id="IPR011009">
    <property type="entry name" value="Kinase-like_dom_sf"/>
</dbReference>